<dbReference type="GO" id="GO:0009055">
    <property type="term" value="F:electron transfer activity"/>
    <property type="evidence" value="ECO:0007669"/>
    <property type="project" value="TreeGrafter"/>
</dbReference>
<evidence type="ECO:0000256" key="10">
    <source>
        <dbReference type="ARBA" id="ARBA00023128"/>
    </source>
</evidence>
<dbReference type="InterPro" id="IPR012675">
    <property type="entry name" value="Beta-grasp_dom_sf"/>
</dbReference>
<keyword evidence="10" id="KW-0496">Mitochondrion</keyword>
<dbReference type="OMA" id="NAYIRNC"/>
<proteinExistence type="inferred from homology"/>
<keyword evidence="6" id="KW-0249">Electron transport</keyword>
<dbReference type="STRING" id="2015173.A0A026VT51"/>
<evidence type="ECO:0000256" key="2">
    <source>
        <dbReference type="ARBA" id="ARBA00010914"/>
    </source>
</evidence>
<keyword evidence="9" id="KW-0443">Lipid metabolism</keyword>
<dbReference type="SUPFAM" id="SSF54292">
    <property type="entry name" value="2Fe-2S ferredoxin-like"/>
    <property type="match status" value="1"/>
</dbReference>
<dbReference type="FunFam" id="3.10.20.30:FF:000013">
    <property type="entry name" value="Adrenodoxin, mitochondrial"/>
    <property type="match status" value="1"/>
</dbReference>
<dbReference type="EMBL" id="QOIP01000009">
    <property type="protein sequence ID" value="RLU19014.1"/>
    <property type="molecule type" value="Genomic_DNA"/>
</dbReference>
<evidence type="ECO:0000256" key="11">
    <source>
        <dbReference type="ARBA" id="ARBA00023221"/>
    </source>
</evidence>
<dbReference type="EMBL" id="KK108171">
    <property type="protein sequence ID" value="EZA46845.1"/>
    <property type="molecule type" value="Genomic_DNA"/>
</dbReference>
<sequence length="159" mass="17537">MALVRQLRRLSRTFLAVGPIRTGRKVEQVTLARAASTTQSRPLPEKEEVSITFVKANGERIKAKGKVGENILDIVVNNDIDLDGYGACEGTLSCSTCHLIFPKDVFDNLPTKATEEEMDMLDLAFEPTETSRLGCQITMTKDLDGLEVRVPATINDARK</sequence>
<keyword evidence="18" id="KW-1185">Reference proteome</keyword>
<keyword evidence="8" id="KW-0411">Iron-sulfur</keyword>
<reference evidence="17" key="3">
    <citation type="submission" date="2018-07" db="EMBL/GenBank/DDBJ databases">
        <authorList>
            <person name="Mckenzie S.K."/>
            <person name="Kronauer D.J.C."/>
        </authorList>
    </citation>
    <scope>NUCLEOTIDE SEQUENCE</scope>
    <source>
        <strain evidence="17">Clonal line C1</strain>
    </source>
</reference>
<evidence type="ECO:0000256" key="4">
    <source>
        <dbReference type="ARBA" id="ARBA00022714"/>
    </source>
</evidence>
<keyword evidence="3" id="KW-0813">Transport</keyword>
<dbReference type="Proteomes" id="UP000053097">
    <property type="component" value="Unassembled WGS sequence"/>
</dbReference>
<dbReference type="PRINTS" id="PR00355">
    <property type="entry name" value="ADRENODOXIN"/>
</dbReference>
<evidence type="ECO:0000313" key="17">
    <source>
        <dbReference type="EMBL" id="RLU19014.1"/>
    </source>
</evidence>
<dbReference type="PANTHER" id="PTHR23426">
    <property type="entry name" value="FERREDOXIN/ADRENODOXIN"/>
    <property type="match status" value="1"/>
</dbReference>
<gene>
    <name evidence="17" type="ORF">DMN91_009372</name>
    <name evidence="16" type="ORF">X777_01139</name>
</gene>
<dbReference type="GO" id="GO:0006694">
    <property type="term" value="P:steroid biosynthetic process"/>
    <property type="evidence" value="ECO:0007669"/>
    <property type="project" value="UniProtKB-KW"/>
</dbReference>
<evidence type="ECO:0000256" key="13">
    <source>
        <dbReference type="ARBA" id="ARBA00034078"/>
    </source>
</evidence>
<keyword evidence="7" id="KW-0408">Iron</keyword>
<protein>
    <submittedName>
        <fullName evidence="16">Adrenodoxin, mitochondrial</fullName>
    </submittedName>
</protein>
<dbReference type="InterPro" id="IPR001041">
    <property type="entry name" value="2Fe-2S_ferredoxin-type"/>
</dbReference>
<dbReference type="GO" id="GO:0140647">
    <property type="term" value="P:P450-containing electron transport chain"/>
    <property type="evidence" value="ECO:0007669"/>
    <property type="project" value="InterPro"/>
</dbReference>
<dbReference type="Gene3D" id="3.10.20.30">
    <property type="match status" value="1"/>
</dbReference>
<comment type="function">
    <text evidence="14">Required for ecdysteroidogenesis in the prothoracic gland which is necessary for larval to pupal transition.</text>
</comment>
<feature type="domain" description="2Fe-2S ferredoxin-type" evidence="15">
    <location>
        <begin position="55"/>
        <end position="139"/>
    </location>
</feature>
<dbReference type="Proteomes" id="UP000279307">
    <property type="component" value="Chromosome 9"/>
</dbReference>
<dbReference type="AlphaFoldDB" id="A0A026VT51"/>
<dbReference type="GO" id="GO:0051537">
    <property type="term" value="F:2 iron, 2 sulfur cluster binding"/>
    <property type="evidence" value="ECO:0007669"/>
    <property type="project" value="UniProtKB-KW"/>
</dbReference>
<evidence type="ECO:0000256" key="12">
    <source>
        <dbReference type="ARBA" id="ARBA00023250"/>
    </source>
</evidence>
<reference evidence="17" key="2">
    <citation type="journal article" date="2018" name="Genome Res.">
        <title>The genomic architecture and molecular evolution of ant odorant receptors.</title>
        <authorList>
            <person name="McKenzie S.K."/>
            <person name="Kronauer D.J.C."/>
        </authorList>
    </citation>
    <scope>NUCLEOTIDE SEQUENCE [LARGE SCALE GENOMIC DNA]</scope>
    <source>
        <strain evidence="17">Clonal line C1</strain>
    </source>
</reference>
<comment type="similarity">
    <text evidence="2">Belongs to the adrenodoxin/putidaredoxin family.</text>
</comment>
<keyword evidence="5" id="KW-0479">Metal-binding</keyword>
<evidence type="ECO:0000256" key="14">
    <source>
        <dbReference type="ARBA" id="ARBA00054507"/>
    </source>
</evidence>
<evidence type="ECO:0000256" key="7">
    <source>
        <dbReference type="ARBA" id="ARBA00023004"/>
    </source>
</evidence>
<accession>A0A026VT51</accession>
<evidence type="ECO:0000256" key="5">
    <source>
        <dbReference type="ARBA" id="ARBA00022723"/>
    </source>
</evidence>
<evidence type="ECO:0000256" key="9">
    <source>
        <dbReference type="ARBA" id="ARBA00023098"/>
    </source>
</evidence>
<dbReference type="GO" id="GO:0005739">
    <property type="term" value="C:mitochondrion"/>
    <property type="evidence" value="ECO:0007669"/>
    <property type="project" value="UniProtKB-SubCell"/>
</dbReference>
<keyword evidence="12" id="KW-0755">Steroidogenesis</keyword>
<evidence type="ECO:0000256" key="1">
    <source>
        <dbReference type="ARBA" id="ARBA00004173"/>
    </source>
</evidence>
<dbReference type="InterPro" id="IPR036010">
    <property type="entry name" value="2Fe-2S_ferredoxin-like_sf"/>
</dbReference>
<dbReference type="GO" id="GO:0045998">
    <property type="term" value="P:positive regulation of ecdysteroid biosynthetic process"/>
    <property type="evidence" value="ECO:0007669"/>
    <property type="project" value="UniProtKB-ARBA"/>
</dbReference>
<dbReference type="InterPro" id="IPR001055">
    <property type="entry name" value="Adrenodoxin-like"/>
</dbReference>
<evidence type="ECO:0000259" key="15">
    <source>
        <dbReference type="Pfam" id="PF00111"/>
    </source>
</evidence>
<organism evidence="16 18">
    <name type="scientific">Ooceraea biroi</name>
    <name type="common">Clonal raider ant</name>
    <name type="synonym">Cerapachys biroi</name>
    <dbReference type="NCBI Taxonomy" id="2015173"/>
    <lineage>
        <taxon>Eukaryota</taxon>
        <taxon>Metazoa</taxon>
        <taxon>Ecdysozoa</taxon>
        <taxon>Arthropoda</taxon>
        <taxon>Hexapoda</taxon>
        <taxon>Insecta</taxon>
        <taxon>Pterygota</taxon>
        <taxon>Neoptera</taxon>
        <taxon>Endopterygota</taxon>
        <taxon>Hymenoptera</taxon>
        <taxon>Apocrita</taxon>
        <taxon>Aculeata</taxon>
        <taxon>Formicoidea</taxon>
        <taxon>Formicidae</taxon>
        <taxon>Dorylinae</taxon>
        <taxon>Ooceraea</taxon>
    </lineage>
</organism>
<evidence type="ECO:0000313" key="18">
    <source>
        <dbReference type="Proteomes" id="UP000053097"/>
    </source>
</evidence>
<dbReference type="Pfam" id="PF00111">
    <property type="entry name" value="Fer2"/>
    <property type="match status" value="1"/>
</dbReference>
<comment type="subcellular location">
    <subcellularLocation>
        <location evidence="1">Mitochondrion</location>
    </subcellularLocation>
</comment>
<dbReference type="OrthoDB" id="268593at2759"/>
<dbReference type="PROSITE" id="PS00814">
    <property type="entry name" value="ADX"/>
    <property type="match status" value="1"/>
</dbReference>
<dbReference type="PANTHER" id="PTHR23426:SF76">
    <property type="entry name" value="ADRENODOXIN-LIKE PROTEIN 2, MITOCHONDRIAL"/>
    <property type="match status" value="1"/>
</dbReference>
<evidence type="ECO:0000256" key="3">
    <source>
        <dbReference type="ARBA" id="ARBA00022448"/>
    </source>
</evidence>
<dbReference type="GO" id="GO:0046872">
    <property type="term" value="F:metal ion binding"/>
    <property type="evidence" value="ECO:0007669"/>
    <property type="project" value="UniProtKB-KW"/>
</dbReference>
<dbReference type="InterPro" id="IPR018298">
    <property type="entry name" value="Adrenodoxin_Fe-S_BS"/>
</dbReference>
<reference evidence="16 18" key="1">
    <citation type="journal article" date="2014" name="Curr. Biol.">
        <title>The genome of the clonal raider ant Cerapachys biroi.</title>
        <authorList>
            <person name="Oxley P.R."/>
            <person name="Ji L."/>
            <person name="Fetter-Pruneda I."/>
            <person name="McKenzie S.K."/>
            <person name="Li C."/>
            <person name="Hu H."/>
            <person name="Zhang G."/>
            <person name="Kronauer D.J."/>
        </authorList>
    </citation>
    <scope>NUCLEOTIDE SEQUENCE [LARGE SCALE GENOMIC DNA]</scope>
</reference>
<comment type="cofactor">
    <cofactor evidence="13">
        <name>[2Fe-2S] cluster</name>
        <dbReference type="ChEBI" id="CHEBI:190135"/>
    </cofactor>
</comment>
<keyword evidence="4" id="KW-0001">2Fe-2S</keyword>
<evidence type="ECO:0000256" key="8">
    <source>
        <dbReference type="ARBA" id="ARBA00023014"/>
    </source>
</evidence>
<evidence type="ECO:0000256" key="6">
    <source>
        <dbReference type="ARBA" id="ARBA00022982"/>
    </source>
</evidence>
<evidence type="ECO:0000313" key="16">
    <source>
        <dbReference type="EMBL" id="EZA46845.1"/>
    </source>
</evidence>
<keyword evidence="11" id="KW-0753">Steroid metabolism</keyword>
<name>A0A026VT51_OOCBI</name>